<evidence type="ECO:0000313" key="5">
    <source>
        <dbReference type="Proteomes" id="UP001617351"/>
    </source>
</evidence>
<keyword evidence="5" id="KW-1185">Reference proteome</keyword>
<keyword evidence="2" id="KW-0472">Membrane</keyword>
<accession>A0ABW8EHU0</accession>
<name>A0ABW8EHU0_STRT5</name>
<feature type="compositionally biased region" description="Low complexity" evidence="1">
    <location>
        <begin position="185"/>
        <end position="197"/>
    </location>
</feature>
<keyword evidence="3" id="KW-0732">Signal</keyword>
<proteinExistence type="predicted"/>
<feature type="transmembrane region" description="Helical" evidence="2">
    <location>
        <begin position="406"/>
        <end position="427"/>
    </location>
</feature>
<protein>
    <submittedName>
        <fullName evidence="4">Uncharacterized protein</fullName>
    </submittedName>
</protein>
<dbReference type="Proteomes" id="UP001617351">
    <property type="component" value="Unassembled WGS sequence"/>
</dbReference>
<evidence type="ECO:0000313" key="4">
    <source>
        <dbReference type="EMBL" id="MFJ2822795.1"/>
    </source>
</evidence>
<comment type="caution">
    <text evidence="4">The sequence shown here is derived from an EMBL/GenBank/DDBJ whole genome shotgun (WGS) entry which is preliminary data.</text>
</comment>
<reference evidence="4 5" key="1">
    <citation type="submission" date="2024-10" db="EMBL/GenBank/DDBJ databases">
        <title>The Natural Products Discovery Center: Release of the First 8490 Sequenced Strains for Exploring Actinobacteria Biosynthetic Diversity.</title>
        <authorList>
            <person name="Kalkreuter E."/>
            <person name="Kautsar S.A."/>
            <person name="Yang D."/>
            <person name="Bader C.D."/>
            <person name="Teijaro C.N."/>
            <person name="Fluegel L."/>
            <person name="Davis C.M."/>
            <person name="Simpson J.R."/>
            <person name="Lauterbach L."/>
            <person name="Steele A.D."/>
            <person name="Gui C."/>
            <person name="Meng S."/>
            <person name="Li G."/>
            <person name="Viehrig K."/>
            <person name="Ye F."/>
            <person name="Su P."/>
            <person name="Kiefer A.F."/>
            <person name="Nichols A."/>
            <person name="Cepeda A.J."/>
            <person name="Yan W."/>
            <person name="Fan B."/>
            <person name="Jiang Y."/>
            <person name="Adhikari A."/>
            <person name="Zheng C.-J."/>
            <person name="Schuster L."/>
            <person name="Cowan T.M."/>
            <person name="Smanski M.J."/>
            <person name="Chevrette M.G."/>
            <person name="De Carvalho L.P.S."/>
            <person name="Shen B."/>
        </authorList>
    </citation>
    <scope>NUCLEOTIDE SEQUENCE [LARGE SCALE GENOMIC DNA]</scope>
    <source>
        <strain evidence="4 5">NPDC087220</strain>
    </source>
</reference>
<feature type="chain" id="PRO_5046559938" evidence="3">
    <location>
        <begin position="28"/>
        <end position="434"/>
    </location>
</feature>
<sequence>MGRLRRRLPAVAAALGLAVGLPGPAYAAGEPLPAYRTADGARPVQGAESSADAPAVEPGAVYSDTLAPGSRFYRLNLDDASSVYVSAVLVPKPGARIDSGGDGLEVTLMTTGGRSCPGSPGRTTFGYGLGARPIGAAAVRRLQEDGDCQQAGVYYAKVTREASKNSDRSPWPVELTVSREPGLKTGSAPAAAPSGWPSTPPQPPASEPVAREGGTGFNDARALGTGVWRDGLRPGQTRFYRVPLDWGQQLSVGAELAAAKLTKDFASASTGLGVTLYTPYRSVLDDKDTGYDGKQAGLTLPPTAPVAYENRFASSSEAGGARVAGWYYLAVTLGEKVGEFTQDAVPVPLTLRLTVQGKAAAPPPYAEGLARSGFGVGDADRAAAREGLTAPEAALAADRRATMGTVAAGGFGTGTLLLLVLGGWLLLARRGRTG</sequence>
<evidence type="ECO:0000256" key="2">
    <source>
        <dbReference type="SAM" id="Phobius"/>
    </source>
</evidence>
<feature type="signal peptide" evidence="3">
    <location>
        <begin position="1"/>
        <end position="27"/>
    </location>
</feature>
<keyword evidence="2" id="KW-1133">Transmembrane helix</keyword>
<organism evidence="4 5">
    <name type="scientific">Streptomyces toxytricini</name>
    <name type="common">Actinomyces toxytricini</name>
    <dbReference type="NCBI Taxonomy" id="67369"/>
    <lineage>
        <taxon>Bacteria</taxon>
        <taxon>Bacillati</taxon>
        <taxon>Actinomycetota</taxon>
        <taxon>Actinomycetes</taxon>
        <taxon>Kitasatosporales</taxon>
        <taxon>Streptomycetaceae</taxon>
        <taxon>Streptomyces</taxon>
    </lineage>
</organism>
<dbReference type="RefSeq" id="WP_402381730.1">
    <property type="nucleotide sequence ID" value="NZ_JBIUYY010000007.1"/>
</dbReference>
<feature type="region of interest" description="Disordered" evidence="1">
    <location>
        <begin position="179"/>
        <end position="222"/>
    </location>
</feature>
<keyword evidence="2" id="KW-0812">Transmembrane</keyword>
<evidence type="ECO:0000256" key="3">
    <source>
        <dbReference type="SAM" id="SignalP"/>
    </source>
</evidence>
<evidence type="ECO:0000256" key="1">
    <source>
        <dbReference type="SAM" id="MobiDB-lite"/>
    </source>
</evidence>
<dbReference type="EMBL" id="JBIUYY010000007">
    <property type="protein sequence ID" value="MFJ2822795.1"/>
    <property type="molecule type" value="Genomic_DNA"/>
</dbReference>
<gene>
    <name evidence="4" type="ORF">ACIO7M_17005</name>
</gene>